<dbReference type="EMBL" id="JBFOLJ010000008">
    <property type="protein sequence ID" value="KAL2515911.1"/>
    <property type="molecule type" value="Genomic_DNA"/>
</dbReference>
<name>A0ABD1TT61_9LAMI</name>
<evidence type="ECO:0000313" key="1">
    <source>
        <dbReference type="EMBL" id="KAL2515911.1"/>
    </source>
</evidence>
<dbReference type="AlphaFoldDB" id="A0ABD1TT61"/>
<gene>
    <name evidence="1" type="ORF">Fot_29882</name>
</gene>
<keyword evidence="2" id="KW-1185">Reference proteome</keyword>
<organism evidence="1 2">
    <name type="scientific">Forsythia ovata</name>
    <dbReference type="NCBI Taxonomy" id="205694"/>
    <lineage>
        <taxon>Eukaryota</taxon>
        <taxon>Viridiplantae</taxon>
        <taxon>Streptophyta</taxon>
        <taxon>Embryophyta</taxon>
        <taxon>Tracheophyta</taxon>
        <taxon>Spermatophyta</taxon>
        <taxon>Magnoliopsida</taxon>
        <taxon>eudicotyledons</taxon>
        <taxon>Gunneridae</taxon>
        <taxon>Pentapetalae</taxon>
        <taxon>asterids</taxon>
        <taxon>lamiids</taxon>
        <taxon>Lamiales</taxon>
        <taxon>Oleaceae</taxon>
        <taxon>Forsythieae</taxon>
        <taxon>Forsythia</taxon>
    </lineage>
</organism>
<accession>A0ABD1TT61</accession>
<comment type="caution">
    <text evidence="1">The sequence shown here is derived from an EMBL/GenBank/DDBJ whole genome shotgun (WGS) entry which is preliminary data.</text>
</comment>
<reference evidence="2" key="1">
    <citation type="submission" date="2024-07" db="EMBL/GenBank/DDBJ databases">
        <title>Two chromosome-level genome assemblies of Korean endemic species Abeliophyllum distichum and Forsythia ovata (Oleaceae).</title>
        <authorList>
            <person name="Jang H."/>
        </authorList>
    </citation>
    <scope>NUCLEOTIDE SEQUENCE [LARGE SCALE GENOMIC DNA]</scope>
</reference>
<proteinExistence type="predicted"/>
<evidence type="ECO:0000313" key="2">
    <source>
        <dbReference type="Proteomes" id="UP001604277"/>
    </source>
</evidence>
<sequence length="194" mass="22463">MEDKTNRVQDQTTYDVTTDETNVTTRVQDEHASPGQYHENIDFKWDEPIFNESDEGDYHVDEPLVDQSDHIDFNWEEPVLGMVGEEQPIEQPVHQATELIECNWDEPAVDNVYFDYGLSDELKSLNNDEDADEPRRRVRKPIFNAKTAIGDPRFALGKFLKPFEFIYNFLNIGLVTYDNYSNIRNCASFEGSIG</sequence>
<dbReference type="Proteomes" id="UP001604277">
    <property type="component" value="Unassembled WGS sequence"/>
</dbReference>
<protein>
    <submittedName>
        <fullName evidence="1">Uncharacterized protein</fullName>
    </submittedName>
</protein>